<keyword evidence="4 6" id="KW-1133">Transmembrane helix</keyword>
<name>A0A154BPG7_ANASB</name>
<evidence type="ECO:0000313" key="8">
    <source>
        <dbReference type="EMBL" id="KYZ75836.1"/>
    </source>
</evidence>
<feature type="domain" description="Phage shock protein PspC N-terminal" evidence="7">
    <location>
        <begin position="36"/>
        <end position="89"/>
    </location>
</feature>
<comment type="caution">
    <text evidence="8">The sequence shown here is derived from an EMBL/GenBank/DDBJ whole genome shotgun (WGS) entry which is preliminary data.</text>
</comment>
<evidence type="ECO:0000256" key="4">
    <source>
        <dbReference type="ARBA" id="ARBA00022989"/>
    </source>
</evidence>
<dbReference type="PANTHER" id="PTHR33885:SF3">
    <property type="entry name" value="PHAGE SHOCK PROTEIN C"/>
    <property type="match status" value="1"/>
</dbReference>
<gene>
    <name evidence="8" type="ORF">AXX12_11605</name>
</gene>
<evidence type="ECO:0000256" key="1">
    <source>
        <dbReference type="ARBA" id="ARBA00004162"/>
    </source>
</evidence>
<evidence type="ECO:0000256" key="3">
    <source>
        <dbReference type="ARBA" id="ARBA00022692"/>
    </source>
</evidence>
<comment type="subcellular location">
    <subcellularLocation>
        <location evidence="1">Cell membrane</location>
        <topology evidence="1">Single-pass membrane protein</topology>
    </subcellularLocation>
</comment>
<dbReference type="InterPro" id="IPR007168">
    <property type="entry name" value="Phageshock_PspC_N"/>
</dbReference>
<dbReference type="Pfam" id="PF04024">
    <property type="entry name" value="PspC"/>
    <property type="match status" value="1"/>
</dbReference>
<sequence>MVWLFRLGIYLVGGLTAWQVLQGTEPVGGILSHKALALDSANGMVFGVCSGLSNYTGIDVTMIRFLWVAAVFYRGAGVALYILAFLIMPVLER</sequence>
<dbReference type="InterPro" id="IPR052027">
    <property type="entry name" value="PspC"/>
</dbReference>
<feature type="transmembrane region" description="Helical" evidence="6">
    <location>
        <begin position="65"/>
        <end position="91"/>
    </location>
</feature>
<accession>A0A154BPG7</accession>
<dbReference type="STRING" id="1794912.AXX12_11605"/>
<dbReference type="OrthoDB" id="9815286at2"/>
<proteinExistence type="predicted"/>
<keyword evidence="5 6" id="KW-0472">Membrane</keyword>
<organism evidence="8 9">
    <name type="scientific">Anaerosporomusa subterranea</name>
    <dbReference type="NCBI Taxonomy" id="1794912"/>
    <lineage>
        <taxon>Bacteria</taxon>
        <taxon>Bacillati</taxon>
        <taxon>Bacillota</taxon>
        <taxon>Negativicutes</taxon>
        <taxon>Acetonemataceae</taxon>
        <taxon>Anaerosporomusa</taxon>
    </lineage>
</organism>
<keyword evidence="9" id="KW-1185">Reference proteome</keyword>
<evidence type="ECO:0000259" key="7">
    <source>
        <dbReference type="Pfam" id="PF04024"/>
    </source>
</evidence>
<dbReference type="RefSeq" id="WP_066243703.1">
    <property type="nucleotide sequence ID" value="NZ_LSGP01000020.1"/>
</dbReference>
<dbReference type="GO" id="GO:0005886">
    <property type="term" value="C:plasma membrane"/>
    <property type="evidence" value="ECO:0007669"/>
    <property type="project" value="UniProtKB-SubCell"/>
</dbReference>
<evidence type="ECO:0000256" key="2">
    <source>
        <dbReference type="ARBA" id="ARBA00022475"/>
    </source>
</evidence>
<keyword evidence="3 6" id="KW-0812">Transmembrane</keyword>
<evidence type="ECO:0000256" key="6">
    <source>
        <dbReference type="SAM" id="Phobius"/>
    </source>
</evidence>
<protein>
    <recommendedName>
        <fullName evidence="7">Phage shock protein PspC N-terminal domain-containing protein</fullName>
    </recommendedName>
</protein>
<dbReference type="EMBL" id="LSGP01000020">
    <property type="protein sequence ID" value="KYZ75836.1"/>
    <property type="molecule type" value="Genomic_DNA"/>
</dbReference>
<evidence type="ECO:0000313" key="9">
    <source>
        <dbReference type="Proteomes" id="UP000076268"/>
    </source>
</evidence>
<dbReference type="PANTHER" id="PTHR33885">
    <property type="entry name" value="PHAGE SHOCK PROTEIN C"/>
    <property type="match status" value="1"/>
</dbReference>
<dbReference type="AlphaFoldDB" id="A0A154BPG7"/>
<keyword evidence="2" id="KW-1003">Cell membrane</keyword>
<evidence type="ECO:0000256" key="5">
    <source>
        <dbReference type="ARBA" id="ARBA00023136"/>
    </source>
</evidence>
<reference evidence="8 9" key="1">
    <citation type="submission" date="2016-02" db="EMBL/GenBank/DDBJ databases">
        <title>Anaerosporomusa subterraneum gen. nov., sp. nov., a spore-forming obligate anaerobe isolated from saprolite.</title>
        <authorList>
            <person name="Choi J.K."/>
            <person name="Shah M."/>
            <person name="Yee N."/>
        </authorList>
    </citation>
    <scope>NUCLEOTIDE SEQUENCE [LARGE SCALE GENOMIC DNA]</scope>
    <source>
        <strain evidence="8 9">RU4</strain>
    </source>
</reference>
<dbReference type="Proteomes" id="UP000076268">
    <property type="component" value="Unassembled WGS sequence"/>
</dbReference>